<accession>A0ABY5H4T3</accession>
<organism evidence="4 5">
    <name type="scientific">Pseudomonas benzenivorans</name>
    <dbReference type="NCBI Taxonomy" id="556533"/>
    <lineage>
        <taxon>Bacteria</taxon>
        <taxon>Pseudomonadati</taxon>
        <taxon>Pseudomonadota</taxon>
        <taxon>Gammaproteobacteria</taxon>
        <taxon>Pseudomonadales</taxon>
        <taxon>Pseudomonadaceae</taxon>
        <taxon>Pseudomonas</taxon>
    </lineage>
</organism>
<name>A0ABY5H4T3_9PSED</name>
<proteinExistence type="inferred from homology"/>
<dbReference type="PANTHER" id="PTHR16943:SF8">
    <property type="entry name" value="2-METHYLCITRATE DEHYDRATASE"/>
    <property type="match status" value="1"/>
</dbReference>
<evidence type="ECO:0000259" key="3">
    <source>
        <dbReference type="Pfam" id="PF19305"/>
    </source>
</evidence>
<dbReference type="Pfam" id="PF19305">
    <property type="entry name" value="MmgE_PrpD_C"/>
    <property type="match status" value="1"/>
</dbReference>
<sequence length="454" mass="48334">MSAITELLDHVSETGYDDLPEAAIAAAKVFILDSIAVGISGSRHPCNPMVKQVAMAWGGAADARVFGTGERLPVPSAVMLNAYQIHNQEFDCVHDRAVVHTLASILPALLAEAERRGGASGKELILALVLGVDVAASIGMAQGAPMRFFRPAMCGALGATAALSKLANFDRATLHNALGIMYSHLSGTMQAHIEGTPTVALQVGLNARAAATAFDLARAGFVGPKDILEGPYGYFALFDGQPNWARVSGSLGREFQIARMSHKPFPTGRACHGGIDGVMTLLAQHRFSAADVERVRVLVPPLVVRLVGRPAVQGMNVGYAKLCMGYSVATALITGHVGIEDFDADNLADPARLALAQRVEVLDNGIPDENALGPQSVEVDLRDGRTLRIEVPAVLGHPDRPFVRERQVEKFDACLRSAPFHIGAAQRDELLATLDDLENVPDVRRILDLTTAQV</sequence>
<dbReference type="InterPro" id="IPR042188">
    <property type="entry name" value="MmgE/PrpD_sf_2"/>
</dbReference>
<feature type="domain" description="MmgE/PrpD N-terminal" evidence="2">
    <location>
        <begin position="6"/>
        <end position="244"/>
    </location>
</feature>
<dbReference type="InterPro" id="IPR042183">
    <property type="entry name" value="MmgE/PrpD_sf_1"/>
</dbReference>
<dbReference type="InterPro" id="IPR045336">
    <property type="entry name" value="MmgE_PrpD_N"/>
</dbReference>
<comment type="similarity">
    <text evidence="1">Belongs to the PrpD family.</text>
</comment>
<protein>
    <submittedName>
        <fullName evidence="4">MmgE/PrpD family protein</fullName>
    </submittedName>
</protein>
<evidence type="ECO:0000313" key="4">
    <source>
        <dbReference type="EMBL" id="UTW06081.1"/>
    </source>
</evidence>
<evidence type="ECO:0000313" key="5">
    <source>
        <dbReference type="Proteomes" id="UP001059672"/>
    </source>
</evidence>
<dbReference type="PANTHER" id="PTHR16943">
    <property type="entry name" value="2-METHYLCITRATE DEHYDRATASE-RELATED"/>
    <property type="match status" value="1"/>
</dbReference>
<dbReference type="SUPFAM" id="SSF103378">
    <property type="entry name" value="2-methylcitrate dehydratase PrpD"/>
    <property type="match status" value="1"/>
</dbReference>
<dbReference type="InterPro" id="IPR045337">
    <property type="entry name" value="MmgE_PrpD_C"/>
</dbReference>
<reference evidence="4" key="1">
    <citation type="submission" date="2021-04" db="EMBL/GenBank/DDBJ databases">
        <title>Oceanospirillales bacteria with DddD are important DMSP degraders in coastal seawater.</title>
        <authorList>
            <person name="Liu J."/>
        </authorList>
    </citation>
    <scope>NUCLEOTIDE SEQUENCE</scope>
    <source>
        <strain evidence="4">D13-4</strain>
    </source>
</reference>
<keyword evidence="5" id="KW-1185">Reference proteome</keyword>
<dbReference type="RefSeq" id="WP_255836658.1">
    <property type="nucleotide sequence ID" value="NZ_CP073346.1"/>
</dbReference>
<dbReference type="Pfam" id="PF03972">
    <property type="entry name" value="MmgE_PrpD_N"/>
    <property type="match status" value="1"/>
</dbReference>
<gene>
    <name evidence="4" type="ORF">KDW96_12865</name>
</gene>
<dbReference type="InterPro" id="IPR036148">
    <property type="entry name" value="MmgE/PrpD_sf"/>
</dbReference>
<dbReference type="Gene3D" id="3.30.1330.120">
    <property type="entry name" value="2-methylcitrate dehydratase PrpD"/>
    <property type="match status" value="1"/>
</dbReference>
<dbReference type="InterPro" id="IPR005656">
    <property type="entry name" value="MmgE_PrpD"/>
</dbReference>
<evidence type="ECO:0000256" key="1">
    <source>
        <dbReference type="ARBA" id="ARBA00006174"/>
    </source>
</evidence>
<feature type="domain" description="MmgE/PrpD C-terminal" evidence="3">
    <location>
        <begin position="265"/>
        <end position="418"/>
    </location>
</feature>
<dbReference type="Gene3D" id="1.10.4100.10">
    <property type="entry name" value="2-methylcitrate dehydratase PrpD"/>
    <property type="match status" value="1"/>
</dbReference>
<dbReference type="EMBL" id="CP073346">
    <property type="protein sequence ID" value="UTW06081.1"/>
    <property type="molecule type" value="Genomic_DNA"/>
</dbReference>
<dbReference type="Proteomes" id="UP001059672">
    <property type="component" value="Chromosome"/>
</dbReference>
<evidence type="ECO:0000259" key="2">
    <source>
        <dbReference type="Pfam" id="PF03972"/>
    </source>
</evidence>